<evidence type="ECO:0000256" key="1">
    <source>
        <dbReference type="ARBA" id="ARBA00004651"/>
    </source>
</evidence>
<evidence type="ECO:0000259" key="11">
    <source>
        <dbReference type="Pfam" id="PF02355"/>
    </source>
</evidence>
<dbReference type="SUPFAM" id="SSF82866">
    <property type="entry name" value="Multidrug efflux transporter AcrB transmembrane domain"/>
    <property type="match status" value="1"/>
</dbReference>
<keyword evidence="4 9" id="KW-0812">Transmembrane</keyword>
<evidence type="ECO:0000256" key="6">
    <source>
        <dbReference type="ARBA" id="ARBA00022989"/>
    </source>
</evidence>
<evidence type="ECO:0000256" key="3">
    <source>
        <dbReference type="ARBA" id="ARBA00022475"/>
    </source>
</evidence>
<dbReference type="GO" id="GO:0065002">
    <property type="term" value="P:intracellular protein transmembrane transport"/>
    <property type="evidence" value="ECO:0007669"/>
    <property type="project" value="UniProtKB-UniRule"/>
</dbReference>
<dbReference type="AlphaFoldDB" id="A0A542XBH0"/>
<dbReference type="GO" id="GO:0005886">
    <property type="term" value="C:plasma membrane"/>
    <property type="evidence" value="ECO:0007669"/>
    <property type="project" value="UniProtKB-SubCell"/>
</dbReference>
<dbReference type="GO" id="GO:0043952">
    <property type="term" value="P:protein transport by the Sec complex"/>
    <property type="evidence" value="ECO:0007669"/>
    <property type="project" value="UniProtKB-UniRule"/>
</dbReference>
<dbReference type="PANTHER" id="PTHR30081">
    <property type="entry name" value="PROTEIN-EXPORT MEMBRANE PROTEIN SEC"/>
    <property type="match status" value="1"/>
</dbReference>
<dbReference type="GO" id="GO:0006605">
    <property type="term" value="P:protein targeting"/>
    <property type="evidence" value="ECO:0007669"/>
    <property type="project" value="UniProtKB-UniRule"/>
</dbReference>
<accession>A0A542XBH0</accession>
<evidence type="ECO:0000313" key="13">
    <source>
        <dbReference type="Proteomes" id="UP000318336"/>
    </source>
</evidence>
<evidence type="ECO:0000256" key="5">
    <source>
        <dbReference type="ARBA" id="ARBA00022927"/>
    </source>
</evidence>
<comment type="similarity">
    <text evidence="9">Belongs to the SecD/SecF family. SecF subfamily.</text>
</comment>
<organism evidence="12 13">
    <name type="scientific">Barrientosiimonas humi</name>
    <dbReference type="NCBI Taxonomy" id="999931"/>
    <lineage>
        <taxon>Bacteria</taxon>
        <taxon>Bacillati</taxon>
        <taxon>Actinomycetota</taxon>
        <taxon>Actinomycetes</taxon>
        <taxon>Micrococcales</taxon>
        <taxon>Dermacoccaceae</taxon>
        <taxon>Barrientosiimonas</taxon>
    </lineage>
</organism>
<feature type="transmembrane region" description="Helical" evidence="9">
    <location>
        <begin position="148"/>
        <end position="167"/>
    </location>
</feature>
<sequence>MASFAQFGNDLYTGKRQIDFVGKRKVWYIASVVLLVVAAVGVFGKGLNFSLEFRGGSEVRVPGVTSMANYDTRAKDVVREVTGSDSSVIVTQIGDNEVRVQTERLGDGSPAATASTRAALAEEFGVSERNVTSTFIGPSWGETVTRQAIKALIWFLALLSVVLALYFRTWKMALAALVALLHDVFLTVGIYALTGFEVSPATMIGFLTILGYSIYDTVVVFDKVRENVHEAQATGQRNFDQAANYAINQTLVRSINTSIVALLPIAVVVAFGFTLIGPGTLLDLAIVLFIGIAVGTFSSIFIATPLLTDLRRGEPAMRELAKRARTYQLSQRAAMAEADTPRATPGESASGVVEPERAAAAAAARATRTKKRDVHPMARVDRDR</sequence>
<dbReference type="InterPro" id="IPR022646">
    <property type="entry name" value="SecD/SecF_CS"/>
</dbReference>
<dbReference type="InterPro" id="IPR022813">
    <property type="entry name" value="SecD/SecF_arch_bac"/>
</dbReference>
<keyword evidence="13" id="KW-1185">Reference proteome</keyword>
<dbReference type="OrthoDB" id="9774769at2"/>
<feature type="transmembrane region" description="Helical" evidence="9">
    <location>
        <begin position="284"/>
        <end position="308"/>
    </location>
</feature>
<dbReference type="Gene3D" id="1.20.1640.10">
    <property type="entry name" value="Multidrug efflux transporter AcrB transmembrane domain"/>
    <property type="match status" value="1"/>
</dbReference>
<dbReference type="Pfam" id="PF07549">
    <property type="entry name" value="Sec_GG"/>
    <property type="match status" value="1"/>
</dbReference>
<feature type="transmembrane region" description="Helical" evidence="9">
    <location>
        <begin position="174"/>
        <end position="194"/>
    </location>
</feature>
<comment type="subcellular location">
    <subcellularLocation>
        <location evidence="1 9">Cell membrane</location>
        <topology evidence="1 9">Multi-pass membrane protein</topology>
    </subcellularLocation>
</comment>
<evidence type="ECO:0000256" key="2">
    <source>
        <dbReference type="ARBA" id="ARBA00022448"/>
    </source>
</evidence>
<dbReference type="GO" id="GO:0015450">
    <property type="term" value="F:protein-transporting ATPase activity"/>
    <property type="evidence" value="ECO:0007669"/>
    <property type="project" value="InterPro"/>
</dbReference>
<dbReference type="PANTHER" id="PTHR30081:SF8">
    <property type="entry name" value="PROTEIN TRANSLOCASE SUBUNIT SECF"/>
    <property type="match status" value="1"/>
</dbReference>
<keyword evidence="8 9" id="KW-0472">Membrane</keyword>
<dbReference type="NCBIfam" id="TIGR00966">
    <property type="entry name" value="transloc_SecF"/>
    <property type="match status" value="1"/>
</dbReference>
<feature type="region of interest" description="Disordered" evidence="10">
    <location>
        <begin position="333"/>
        <end position="384"/>
    </location>
</feature>
<dbReference type="RefSeq" id="WP_142005231.1">
    <property type="nucleotide sequence ID" value="NZ_CAJTBP010000001.1"/>
</dbReference>
<proteinExistence type="inferred from homology"/>
<evidence type="ECO:0000256" key="9">
    <source>
        <dbReference type="HAMAP-Rule" id="MF_01464"/>
    </source>
</evidence>
<dbReference type="InterPro" id="IPR055344">
    <property type="entry name" value="SecD_SecF_C_bact"/>
</dbReference>
<dbReference type="InterPro" id="IPR005665">
    <property type="entry name" value="SecF_bac"/>
</dbReference>
<feature type="transmembrane region" description="Helical" evidence="9">
    <location>
        <begin position="259"/>
        <end position="278"/>
    </location>
</feature>
<keyword evidence="2 9" id="KW-0813">Transport</keyword>
<dbReference type="InterPro" id="IPR022645">
    <property type="entry name" value="SecD/SecF_bac"/>
</dbReference>
<gene>
    <name evidence="9" type="primary">secF</name>
    <name evidence="12" type="ORF">FB554_1316</name>
</gene>
<comment type="subunit">
    <text evidence="9">Forms a complex with SecD. Part of the essential Sec protein translocation apparatus which comprises SecA, SecYEG and auxiliary proteins SecDF. Other proteins may also be involved.</text>
</comment>
<name>A0A542XBH0_9MICO</name>
<dbReference type="PRINTS" id="PR01755">
    <property type="entry name" value="SECFTRNLCASE"/>
</dbReference>
<evidence type="ECO:0000256" key="8">
    <source>
        <dbReference type="ARBA" id="ARBA00023136"/>
    </source>
</evidence>
<reference evidence="12 13" key="1">
    <citation type="submission" date="2019-06" db="EMBL/GenBank/DDBJ databases">
        <title>Sequencing the genomes of 1000 actinobacteria strains.</title>
        <authorList>
            <person name="Klenk H.-P."/>
        </authorList>
    </citation>
    <scope>NUCLEOTIDE SEQUENCE [LARGE SCALE GENOMIC DNA]</scope>
    <source>
        <strain evidence="12 13">DSM 24617</strain>
    </source>
</reference>
<feature type="compositionally biased region" description="Basic and acidic residues" evidence="10">
    <location>
        <begin position="374"/>
        <end position="384"/>
    </location>
</feature>
<keyword evidence="5 9" id="KW-0653">Protein transport</keyword>
<evidence type="ECO:0000256" key="4">
    <source>
        <dbReference type="ARBA" id="ARBA00022692"/>
    </source>
</evidence>
<comment type="function">
    <text evidence="9">Part of the Sec protein translocase complex. Interacts with the SecYEG preprotein conducting channel. SecDF uses the proton motive force (PMF) to complete protein translocation after the ATP-dependent function of SecA.</text>
</comment>
<evidence type="ECO:0000256" key="7">
    <source>
        <dbReference type="ARBA" id="ARBA00023010"/>
    </source>
</evidence>
<comment type="caution">
    <text evidence="12">The sequence shown here is derived from an EMBL/GenBank/DDBJ whole genome shotgun (WGS) entry which is preliminary data.</text>
</comment>
<evidence type="ECO:0000313" key="12">
    <source>
        <dbReference type="EMBL" id="TQL33180.1"/>
    </source>
</evidence>
<keyword evidence="7 9" id="KW-0811">Translocation</keyword>
<feature type="transmembrane region" description="Helical" evidence="9">
    <location>
        <begin position="200"/>
        <end position="221"/>
    </location>
</feature>
<dbReference type="EMBL" id="VFOK01000001">
    <property type="protein sequence ID" value="TQL33180.1"/>
    <property type="molecule type" value="Genomic_DNA"/>
</dbReference>
<dbReference type="Pfam" id="PF02355">
    <property type="entry name" value="SecD_SecF_C"/>
    <property type="match status" value="1"/>
</dbReference>
<keyword evidence="3 9" id="KW-1003">Cell membrane</keyword>
<dbReference type="NCBIfam" id="TIGR00916">
    <property type="entry name" value="2A0604s01"/>
    <property type="match status" value="1"/>
</dbReference>
<feature type="domain" description="Protein export membrane protein SecD/SecF C-terminal" evidence="11">
    <location>
        <begin position="122"/>
        <end position="311"/>
    </location>
</feature>
<keyword evidence="6 9" id="KW-1133">Transmembrane helix</keyword>
<dbReference type="Proteomes" id="UP000318336">
    <property type="component" value="Unassembled WGS sequence"/>
</dbReference>
<protein>
    <recommendedName>
        <fullName evidence="9">Protein-export membrane protein SecF</fullName>
    </recommendedName>
</protein>
<feature type="transmembrane region" description="Helical" evidence="9">
    <location>
        <begin position="26"/>
        <end position="44"/>
    </location>
</feature>
<dbReference type="HAMAP" id="MF_01464_B">
    <property type="entry name" value="SecF_B"/>
    <property type="match status" value="1"/>
</dbReference>
<dbReference type="InterPro" id="IPR048634">
    <property type="entry name" value="SecD_SecF_C"/>
</dbReference>
<evidence type="ECO:0000256" key="10">
    <source>
        <dbReference type="SAM" id="MobiDB-lite"/>
    </source>
</evidence>